<evidence type="ECO:0000256" key="1">
    <source>
        <dbReference type="RuleBase" id="RU362001"/>
    </source>
</evidence>
<dbReference type="AlphaFoldDB" id="A0A1M5NU10"/>
<dbReference type="NCBIfam" id="TIGR03930">
    <property type="entry name" value="WXG100_ESAT6"/>
    <property type="match status" value="1"/>
</dbReference>
<reference evidence="3" key="1">
    <citation type="submission" date="2016-11" db="EMBL/GenBank/DDBJ databases">
        <authorList>
            <person name="Varghese N."/>
            <person name="Submissions S."/>
        </authorList>
    </citation>
    <scope>NUCLEOTIDE SEQUENCE [LARGE SCALE GENOMIC DNA]</scope>
    <source>
        <strain evidence="3">CGMCC 1.6496</strain>
    </source>
</reference>
<name>A0A1M5NU10_9BACI</name>
<dbReference type="EMBL" id="FQXD01000002">
    <property type="protein sequence ID" value="SHG93046.1"/>
    <property type="molecule type" value="Genomic_DNA"/>
</dbReference>
<evidence type="ECO:0000313" key="3">
    <source>
        <dbReference type="Proteomes" id="UP000184079"/>
    </source>
</evidence>
<dbReference type="InterPro" id="IPR036689">
    <property type="entry name" value="ESAT-6-like_sf"/>
</dbReference>
<dbReference type="Pfam" id="PF06013">
    <property type="entry name" value="WXG100"/>
    <property type="match status" value="1"/>
</dbReference>
<comment type="similarity">
    <text evidence="1">Belongs to the WXG100 family.</text>
</comment>
<dbReference type="RefSeq" id="WP_073005564.1">
    <property type="nucleotide sequence ID" value="NZ_FQXD01000002.1"/>
</dbReference>
<proteinExistence type="inferred from homology"/>
<accession>A0A1M5NU10</accession>
<gene>
    <name evidence="2" type="ORF">SAMN05421807_102344</name>
</gene>
<dbReference type="OrthoDB" id="4978934at2"/>
<evidence type="ECO:0000313" key="2">
    <source>
        <dbReference type="EMBL" id="SHG93046.1"/>
    </source>
</evidence>
<protein>
    <recommendedName>
        <fullName evidence="1">ESAT-6-like protein</fullName>
    </recommendedName>
</protein>
<dbReference type="Proteomes" id="UP000184079">
    <property type="component" value="Unassembled WGS sequence"/>
</dbReference>
<dbReference type="SUPFAM" id="SSF140453">
    <property type="entry name" value="EsxAB dimer-like"/>
    <property type="match status" value="1"/>
</dbReference>
<dbReference type="InterPro" id="IPR010310">
    <property type="entry name" value="T7SS_ESAT-6-like"/>
</dbReference>
<sequence length="98" mass="11327">MAGQIRMTPEQLEAKAKRYGNSSDQIEHILRDLSNLQTELRGEWEGQAFDRFDEQFEDLKPKVLNFAQLMRDIELQLTKTAEAVADQDRALSQNFGLK</sequence>
<keyword evidence="3" id="KW-1185">Reference proteome</keyword>
<organism evidence="2 3">
    <name type="scientific">Virgibacillus chiguensis</name>
    <dbReference type="NCBI Taxonomy" id="411959"/>
    <lineage>
        <taxon>Bacteria</taxon>
        <taxon>Bacillati</taxon>
        <taxon>Bacillota</taxon>
        <taxon>Bacilli</taxon>
        <taxon>Bacillales</taxon>
        <taxon>Bacillaceae</taxon>
        <taxon>Virgibacillus</taxon>
    </lineage>
</organism>
<dbReference type="Gene3D" id="1.10.287.1060">
    <property type="entry name" value="ESAT-6-like"/>
    <property type="match status" value="1"/>
</dbReference>